<feature type="chain" id="PRO_5041737564" evidence="2">
    <location>
        <begin position="37"/>
        <end position="147"/>
    </location>
</feature>
<feature type="signal peptide" evidence="2">
    <location>
        <begin position="1"/>
        <end position="36"/>
    </location>
</feature>
<gene>
    <name evidence="3" type="ORF">HNI00_01495</name>
</gene>
<dbReference type="KEGG" id="tog:HNI00_01495"/>
<name>A0AA96Y1Y0_9CYAN</name>
<dbReference type="EMBL" id="CP053540">
    <property type="protein sequence ID" value="WOB41986.1"/>
    <property type="molecule type" value="Genomic_DNA"/>
</dbReference>
<keyword evidence="1" id="KW-0472">Membrane</keyword>
<evidence type="ECO:0000256" key="1">
    <source>
        <dbReference type="SAM" id="Phobius"/>
    </source>
</evidence>
<sequence length="147" mass="14794">MSLNASLNRSLKLSALSAASAVALAGTAILSLPAAASPCGFAKFNSTTTLTDTPSTPVDTLSQSPSANRMSLLGGGLAAIAALAGGAFALKAYRARKLQPVVAPDAAAEAVAEESFIEEKPFAIVVPAIALERLSVEDLDAEPAGRK</sequence>
<accession>A0AA96Y1Y0</accession>
<keyword evidence="1" id="KW-1133">Transmembrane helix</keyword>
<proteinExistence type="predicted"/>
<dbReference type="RefSeq" id="WP_316790053.1">
    <property type="nucleotide sequence ID" value="NZ_CP053540.1"/>
</dbReference>
<evidence type="ECO:0000256" key="2">
    <source>
        <dbReference type="SAM" id="SignalP"/>
    </source>
</evidence>
<keyword evidence="1" id="KW-0812">Transmembrane</keyword>
<evidence type="ECO:0000313" key="3">
    <source>
        <dbReference type="EMBL" id="WOB41986.1"/>
    </source>
</evidence>
<dbReference type="AlphaFoldDB" id="A0AA96Y1Y0"/>
<protein>
    <submittedName>
        <fullName evidence="3">Uncharacterized protein</fullName>
    </submittedName>
</protein>
<organism evidence="3">
    <name type="scientific">Thermoleptolyngbya oregonensis NK1-22</name>
    <dbReference type="NCBI Taxonomy" id="2547457"/>
    <lineage>
        <taxon>Bacteria</taxon>
        <taxon>Bacillati</taxon>
        <taxon>Cyanobacteriota</taxon>
        <taxon>Cyanophyceae</taxon>
        <taxon>Oculatellales</taxon>
        <taxon>Oculatellaceae</taxon>
        <taxon>Thermoleptolyngbya</taxon>
    </lineage>
</organism>
<feature type="transmembrane region" description="Helical" evidence="1">
    <location>
        <begin position="70"/>
        <end position="90"/>
    </location>
</feature>
<reference evidence="3" key="1">
    <citation type="submission" date="2020-05" db="EMBL/GenBank/DDBJ databases">
        <authorList>
            <person name="Zhu T."/>
            <person name="Keshari N."/>
            <person name="Lu X."/>
        </authorList>
    </citation>
    <scope>NUCLEOTIDE SEQUENCE</scope>
    <source>
        <strain evidence="3">NK1-22</strain>
    </source>
</reference>
<keyword evidence="2" id="KW-0732">Signal</keyword>